<feature type="domain" description="Thioester reductase (TE)" evidence="1">
    <location>
        <begin position="6"/>
        <end position="236"/>
    </location>
</feature>
<protein>
    <recommendedName>
        <fullName evidence="1">Thioester reductase (TE) domain-containing protein</fullName>
    </recommendedName>
</protein>
<evidence type="ECO:0000259" key="1">
    <source>
        <dbReference type="Pfam" id="PF07993"/>
    </source>
</evidence>
<organism evidence="2 3">
    <name type="scientific">Azospirillum palustre</name>
    <dbReference type="NCBI Taxonomy" id="2044885"/>
    <lineage>
        <taxon>Bacteria</taxon>
        <taxon>Pseudomonadati</taxon>
        <taxon>Pseudomonadota</taxon>
        <taxon>Alphaproteobacteria</taxon>
        <taxon>Rhodospirillales</taxon>
        <taxon>Azospirillaceae</taxon>
        <taxon>Azospirillum</taxon>
    </lineage>
</organism>
<reference evidence="3" key="1">
    <citation type="submission" date="2017-10" db="EMBL/GenBank/DDBJ databases">
        <authorList>
            <person name="Kravchenko I.K."/>
            <person name="Grouzdev D.S."/>
        </authorList>
    </citation>
    <scope>NUCLEOTIDE SEQUENCE [LARGE SCALE GENOMIC DNA]</scope>
    <source>
        <strain evidence="3">B2</strain>
    </source>
</reference>
<evidence type="ECO:0000313" key="2">
    <source>
        <dbReference type="EMBL" id="PGH56224.1"/>
    </source>
</evidence>
<dbReference type="SUPFAM" id="SSF51735">
    <property type="entry name" value="NAD(P)-binding Rossmann-fold domains"/>
    <property type="match status" value="1"/>
</dbReference>
<dbReference type="GO" id="GO:0080019">
    <property type="term" value="F:alcohol-forming very long-chain fatty acyl-CoA reductase activity"/>
    <property type="evidence" value="ECO:0007669"/>
    <property type="project" value="InterPro"/>
</dbReference>
<dbReference type="AlphaFoldDB" id="A0A2B8B4L2"/>
<dbReference type="InterPro" id="IPR026055">
    <property type="entry name" value="FAR"/>
</dbReference>
<proteinExistence type="predicted"/>
<comment type="caution">
    <text evidence="2">The sequence shown here is derived from an EMBL/GenBank/DDBJ whole genome shotgun (WGS) entry which is preliminary data.</text>
</comment>
<dbReference type="Proteomes" id="UP000225379">
    <property type="component" value="Unassembled WGS sequence"/>
</dbReference>
<evidence type="ECO:0000313" key="3">
    <source>
        <dbReference type="Proteomes" id="UP000225379"/>
    </source>
</evidence>
<dbReference type="RefSeq" id="WP_098737189.1">
    <property type="nucleotide sequence ID" value="NZ_PDKW01000041.1"/>
</dbReference>
<dbReference type="OrthoDB" id="5377001at2"/>
<dbReference type="EMBL" id="PDKW01000041">
    <property type="protein sequence ID" value="PGH56224.1"/>
    <property type="molecule type" value="Genomic_DNA"/>
</dbReference>
<dbReference type="InterPro" id="IPR013120">
    <property type="entry name" value="FAR_NAD-bd"/>
</dbReference>
<dbReference type="Gene3D" id="3.40.50.720">
    <property type="entry name" value="NAD(P)-binding Rossmann-like Domain"/>
    <property type="match status" value="1"/>
</dbReference>
<sequence>MTTVLLTGATGFIGGATLAHGLSHDPGWHWICLVRGKGEEQARARLAENLARFMGADAARKAIRRVEIVVGDITVPASLEDGRLDAVTHILHLAADTSFRAQELCHLINVEGTRALAARARRMPYLHRFLYGGTAMICGRNPPPVVRESDTPAEAAQHLVPYTRTKVAAETMLRHEFADLPVVMVRPSIVTGHRTLGCIPSSSIFWMFRAGDRLRLVTGELAGGIDVVPVDWTAEILVGLLARPTLAHDVYHLSAGEAKRTSWDSLAAAFERCDPQGGPRCYSRFDDGDWKTLRARFQAVFGLDQPIKLAMLRAMRAYYQFSTLGVVFANERLTAEGFSLPPTLSDYLPACLSAPANLSILDQFADDLGMFDEAPVNQENSVQENSAQPNSVAA</sequence>
<gene>
    <name evidence="2" type="ORF">CRT60_14790</name>
</gene>
<dbReference type="Pfam" id="PF07993">
    <property type="entry name" value="NAD_binding_4"/>
    <property type="match status" value="1"/>
</dbReference>
<accession>A0A2B8B4L2</accession>
<keyword evidence="3" id="KW-1185">Reference proteome</keyword>
<dbReference type="GO" id="GO:0035336">
    <property type="term" value="P:long-chain fatty-acyl-CoA metabolic process"/>
    <property type="evidence" value="ECO:0007669"/>
    <property type="project" value="TreeGrafter"/>
</dbReference>
<name>A0A2B8B4L2_9PROT</name>
<dbReference type="InterPro" id="IPR036291">
    <property type="entry name" value="NAD(P)-bd_dom_sf"/>
</dbReference>
<dbReference type="PANTHER" id="PTHR11011:SF45">
    <property type="entry name" value="FATTY ACYL-COA REDUCTASE CG8306-RELATED"/>
    <property type="match status" value="1"/>
</dbReference>
<dbReference type="PANTHER" id="PTHR11011">
    <property type="entry name" value="MALE STERILITY PROTEIN 2-RELATED"/>
    <property type="match status" value="1"/>
</dbReference>